<proteinExistence type="predicted"/>
<name>A0ABW4JA55_9LACO</name>
<evidence type="ECO:0000313" key="4">
    <source>
        <dbReference type="Proteomes" id="UP001597267"/>
    </source>
</evidence>
<dbReference type="PROSITE" id="PS51898">
    <property type="entry name" value="TYR_RECOMBINASE"/>
    <property type="match status" value="1"/>
</dbReference>
<dbReference type="InterPro" id="IPR011010">
    <property type="entry name" value="DNA_brk_join_enz"/>
</dbReference>
<dbReference type="Pfam" id="PF00589">
    <property type="entry name" value="Phage_integrase"/>
    <property type="match status" value="1"/>
</dbReference>
<organism evidence="3 4">
    <name type="scientific">Agrilactobacillus yilanensis</name>
    <dbReference type="NCBI Taxonomy" id="2485997"/>
    <lineage>
        <taxon>Bacteria</taxon>
        <taxon>Bacillati</taxon>
        <taxon>Bacillota</taxon>
        <taxon>Bacilli</taxon>
        <taxon>Lactobacillales</taxon>
        <taxon>Lactobacillaceae</taxon>
        <taxon>Agrilactobacillus</taxon>
    </lineage>
</organism>
<dbReference type="PANTHER" id="PTHR30349:SF64">
    <property type="entry name" value="PROPHAGE INTEGRASE INTD-RELATED"/>
    <property type="match status" value="1"/>
</dbReference>
<keyword evidence="1" id="KW-0233">DNA recombination</keyword>
<dbReference type="InterPro" id="IPR013762">
    <property type="entry name" value="Integrase-like_cat_sf"/>
</dbReference>
<gene>
    <name evidence="3" type="ORF">ACFQ5M_13550</name>
</gene>
<evidence type="ECO:0000313" key="3">
    <source>
        <dbReference type="EMBL" id="MFD1673082.1"/>
    </source>
</evidence>
<dbReference type="InterPro" id="IPR002104">
    <property type="entry name" value="Integrase_catalytic"/>
</dbReference>
<keyword evidence="4" id="KW-1185">Reference proteome</keyword>
<dbReference type="RefSeq" id="WP_225423701.1">
    <property type="nucleotide sequence ID" value="NZ_JBHTOP010000029.1"/>
</dbReference>
<dbReference type="InterPro" id="IPR050090">
    <property type="entry name" value="Tyrosine_recombinase_XerCD"/>
</dbReference>
<dbReference type="SUPFAM" id="SSF56349">
    <property type="entry name" value="DNA breaking-rejoining enzymes"/>
    <property type="match status" value="1"/>
</dbReference>
<reference evidence="4" key="1">
    <citation type="journal article" date="2019" name="Int. J. Syst. Evol. Microbiol.">
        <title>The Global Catalogue of Microorganisms (GCM) 10K type strain sequencing project: providing services to taxonomists for standard genome sequencing and annotation.</title>
        <authorList>
            <consortium name="The Broad Institute Genomics Platform"/>
            <consortium name="The Broad Institute Genome Sequencing Center for Infectious Disease"/>
            <person name="Wu L."/>
            <person name="Ma J."/>
        </authorList>
    </citation>
    <scope>NUCLEOTIDE SEQUENCE [LARGE SCALE GENOMIC DNA]</scope>
    <source>
        <strain evidence="4">CCM 8896</strain>
    </source>
</reference>
<sequence length="362" mass="40961">MTTRGKITFKDFYETEWLPRYVTGGTGRTRKVPSEGTVTGTKGIFRLHLLPLFGKYSLNWLNENPNFVVTELTILSEQYANIKIVKSYMGQLFEIAEVAGFIEFDRISKPLKFIAAPKKERLEKGRVAEGLALTANELLAWIDAVKADLDHGKWCERDYVLFMVTMQLGDRKSESYGLDWQHVDLENGFIYVTQALKSRKLGPTKGRKETKIQISDEFVDLLATWKDHQADELASVGITGLTGAQLVFTAPDSQGHMNRPLHADFLNNKLKYVKKNRHPDLAHLNPHKLRHTYATLALEGGASMKTISEALTHSDEATTRVYVNTPNVVGLTMNDSFKRRLAEARAEEIAKEKAHELKRLGR</sequence>
<feature type="domain" description="Tyr recombinase" evidence="2">
    <location>
        <begin position="128"/>
        <end position="338"/>
    </location>
</feature>
<dbReference type="Gene3D" id="1.10.443.10">
    <property type="entry name" value="Intergrase catalytic core"/>
    <property type="match status" value="1"/>
</dbReference>
<dbReference type="CDD" id="cd01189">
    <property type="entry name" value="INT_ICEBs1_C_like"/>
    <property type="match status" value="1"/>
</dbReference>
<accession>A0ABW4JA55</accession>
<dbReference type="PANTHER" id="PTHR30349">
    <property type="entry name" value="PHAGE INTEGRASE-RELATED"/>
    <property type="match status" value="1"/>
</dbReference>
<comment type="caution">
    <text evidence="3">The sequence shown here is derived from an EMBL/GenBank/DDBJ whole genome shotgun (WGS) entry which is preliminary data.</text>
</comment>
<dbReference type="EMBL" id="JBHTOP010000029">
    <property type="protein sequence ID" value="MFD1673082.1"/>
    <property type="molecule type" value="Genomic_DNA"/>
</dbReference>
<dbReference type="Proteomes" id="UP001597267">
    <property type="component" value="Unassembled WGS sequence"/>
</dbReference>
<evidence type="ECO:0000256" key="1">
    <source>
        <dbReference type="ARBA" id="ARBA00023172"/>
    </source>
</evidence>
<evidence type="ECO:0000259" key="2">
    <source>
        <dbReference type="PROSITE" id="PS51898"/>
    </source>
</evidence>
<protein>
    <submittedName>
        <fullName evidence="3">Tyrosine-type recombinase/integrase</fullName>
    </submittedName>
</protein>